<comment type="caution">
    <text evidence="7">The sequence shown here is derived from an EMBL/GenBank/DDBJ whole genome shotgun (WGS) entry which is preliminary data.</text>
</comment>
<keyword evidence="1" id="KW-0479">Metal-binding</keyword>
<evidence type="ECO:0000313" key="8">
    <source>
        <dbReference type="Proteomes" id="UP001567538"/>
    </source>
</evidence>
<feature type="region of interest" description="Disordered" evidence="5">
    <location>
        <begin position="803"/>
        <end position="855"/>
    </location>
</feature>
<feature type="compositionally biased region" description="Polar residues" evidence="5">
    <location>
        <begin position="839"/>
        <end position="855"/>
    </location>
</feature>
<proteinExistence type="predicted"/>
<gene>
    <name evidence="7" type="ORF">AAHA92_22473</name>
</gene>
<dbReference type="InterPro" id="IPR018289">
    <property type="entry name" value="MULE_transposase_dom"/>
</dbReference>
<dbReference type="PROSITE" id="PS50966">
    <property type="entry name" value="ZF_SWIM"/>
    <property type="match status" value="1"/>
</dbReference>
<feature type="region of interest" description="Disordered" evidence="5">
    <location>
        <begin position="169"/>
        <end position="193"/>
    </location>
</feature>
<dbReference type="GO" id="GO:0008270">
    <property type="term" value="F:zinc ion binding"/>
    <property type="evidence" value="ECO:0007669"/>
    <property type="project" value="UniProtKB-KW"/>
</dbReference>
<dbReference type="SMART" id="SM00575">
    <property type="entry name" value="ZnF_PMZ"/>
    <property type="match status" value="1"/>
</dbReference>
<sequence>MSHCDNFGICFHHGGSLVKSDGWELYIGGDTFLKHDFDVDRFGYFDLVEAINILGYKKWSRITFKLPMKITMIDIRDDKDVMEMLSQLGWKTRVLNVYIVGETQGSQVGVGAGLADGEGKGEGGVGVGAGLADGEGKGEGGAGVGAGLADGEGEAGVGVGLADGESVGEGALSENEDKSYIPSCGENEDDTNDEMSLSEFLTDDEEYIEARKKVKDAYVRSISDDLFTGCTSAGDEDVYSDYVMSDEDVVLDTSDEEDESVRIREKIRRGVYDPNCDHKAFKVALGMKFVDGFQARDALTDNAIENGREIHFKRANKSQVEANCKDPCEWKCYGSEGTKNGSLVIKYLNDVHTCPRNMKSKIVTSNWIARKYLNVFRLSPDMTIKELGRDLVQRFAHDASRWKLYHAKKKVIHMLAGTVEDHYAKLRRYILELIRVDKKERFELDVDIGSVFKSIYIGFSGLKKGFIKGCRRVIGLDGAFLKTYLGGVILSPVATDGNNEIFPIAWAVVQVENEVNWKWFVSILAEELNLGEGVGITIISDQQKGLENAVKNLIPLAEHRNCVRHIYSNWRKTHKDPSLKGLFWKVVTSMYIEEYNLARRELERYNAHAYVDLMDRNPTRFYIRTSLMERQYKKLQEVNNRTDVLCPKIRKKVEKLTYKSRHCVTVPALGGHFEVSLHERRFVVTPASRSCACRVWDITGIPCVHGCAVINFLNKSVESYVSDYFKLEKYKLAYGFGIPPLNGENLWPPAQGCRVIPPPVKKMPGRPKKMRKRDCFEKDHSRPHKLKKKCVMTCQRCLQQGHNSRSCKNAPVPKPHKEKGKQGRPRKVLQLSQGDRGATSVQGMQSTLPSQLSQV</sequence>
<dbReference type="InterPro" id="IPR058594">
    <property type="entry name" value="PB1-like_dom_pln"/>
</dbReference>
<dbReference type="EMBL" id="JBEAFC010000008">
    <property type="protein sequence ID" value="KAL1545789.1"/>
    <property type="molecule type" value="Genomic_DNA"/>
</dbReference>
<keyword evidence="2 4" id="KW-0863">Zinc-finger</keyword>
<name>A0ABD1GPB7_SALDI</name>
<evidence type="ECO:0000259" key="6">
    <source>
        <dbReference type="PROSITE" id="PS50966"/>
    </source>
</evidence>
<feature type="compositionally biased region" description="Basic residues" evidence="5">
    <location>
        <begin position="814"/>
        <end position="827"/>
    </location>
</feature>
<accession>A0ABD1GPB7</accession>
<evidence type="ECO:0000256" key="4">
    <source>
        <dbReference type="PROSITE-ProRule" id="PRU00325"/>
    </source>
</evidence>
<dbReference type="PANTHER" id="PTHR31973">
    <property type="entry name" value="POLYPROTEIN, PUTATIVE-RELATED"/>
    <property type="match status" value="1"/>
</dbReference>
<dbReference type="Pfam" id="PF10551">
    <property type="entry name" value="MULE"/>
    <property type="match status" value="1"/>
</dbReference>
<feature type="region of interest" description="Disordered" evidence="5">
    <location>
        <begin position="759"/>
        <end position="780"/>
    </location>
</feature>
<dbReference type="Proteomes" id="UP001567538">
    <property type="component" value="Unassembled WGS sequence"/>
</dbReference>
<feature type="compositionally biased region" description="Basic residues" evidence="5">
    <location>
        <begin position="763"/>
        <end position="772"/>
    </location>
</feature>
<organism evidence="7 8">
    <name type="scientific">Salvia divinorum</name>
    <name type="common">Maria pastora</name>
    <name type="synonym">Diviner's sage</name>
    <dbReference type="NCBI Taxonomy" id="28513"/>
    <lineage>
        <taxon>Eukaryota</taxon>
        <taxon>Viridiplantae</taxon>
        <taxon>Streptophyta</taxon>
        <taxon>Embryophyta</taxon>
        <taxon>Tracheophyta</taxon>
        <taxon>Spermatophyta</taxon>
        <taxon>Magnoliopsida</taxon>
        <taxon>eudicotyledons</taxon>
        <taxon>Gunneridae</taxon>
        <taxon>Pentapetalae</taxon>
        <taxon>asterids</taxon>
        <taxon>lamiids</taxon>
        <taxon>Lamiales</taxon>
        <taxon>Lamiaceae</taxon>
        <taxon>Nepetoideae</taxon>
        <taxon>Mentheae</taxon>
        <taxon>Salviinae</taxon>
        <taxon>Salvia</taxon>
        <taxon>Salvia subgen. Calosphace</taxon>
    </lineage>
</organism>
<evidence type="ECO:0000256" key="2">
    <source>
        <dbReference type="ARBA" id="ARBA00022771"/>
    </source>
</evidence>
<reference evidence="7 8" key="1">
    <citation type="submission" date="2024-06" db="EMBL/GenBank/DDBJ databases">
        <title>A chromosome level genome sequence of Diviner's sage (Salvia divinorum).</title>
        <authorList>
            <person name="Ford S.A."/>
            <person name="Ro D.-K."/>
            <person name="Ness R.W."/>
            <person name="Phillips M.A."/>
        </authorList>
    </citation>
    <scope>NUCLEOTIDE SEQUENCE [LARGE SCALE GENOMIC DNA]</scope>
    <source>
        <strain evidence="7">SAF-2024a</strain>
        <tissue evidence="7">Leaf</tissue>
    </source>
</reference>
<protein>
    <recommendedName>
        <fullName evidence="6">SWIM-type domain-containing protein</fullName>
    </recommendedName>
</protein>
<keyword evidence="8" id="KW-1185">Reference proteome</keyword>
<keyword evidence="3" id="KW-0862">Zinc</keyword>
<dbReference type="PANTHER" id="PTHR31973:SF187">
    <property type="entry name" value="MUTATOR TRANSPOSASE MUDRA PROTEIN"/>
    <property type="match status" value="1"/>
</dbReference>
<evidence type="ECO:0000256" key="3">
    <source>
        <dbReference type="ARBA" id="ARBA00022833"/>
    </source>
</evidence>
<dbReference type="InterPro" id="IPR006564">
    <property type="entry name" value="Znf_PMZ"/>
</dbReference>
<dbReference type="AlphaFoldDB" id="A0ABD1GPB7"/>
<evidence type="ECO:0000256" key="1">
    <source>
        <dbReference type="ARBA" id="ARBA00022723"/>
    </source>
</evidence>
<dbReference type="Pfam" id="PF04434">
    <property type="entry name" value="SWIM"/>
    <property type="match status" value="1"/>
</dbReference>
<evidence type="ECO:0000313" key="7">
    <source>
        <dbReference type="EMBL" id="KAL1545789.1"/>
    </source>
</evidence>
<dbReference type="Pfam" id="PF26130">
    <property type="entry name" value="PB1-like"/>
    <property type="match status" value="1"/>
</dbReference>
<evidence type="ECO:0000256" key="5">
    <source>
        <dbReference type="SAM" id="MobiDB-lite"/>
    </source>
</evidence>
<feature type="domain" description="SWIM-type" evidence="6">
    <location>
        <begin position="673"/>
        <end position="714"/>
    </location>
</feature>
<dbReference type="InterPro" id="IPR007527">
    <property type="entry name" value="Znf_SWIM"/>
</dbReference>